<gene>
    <name evidence="1" type="ORF">S06H3_19274</name>
</gene>
<name>X1MEF9_9ZZZZ</name>
<feature type="non-terminal residue" evidence="1">
    <location>
        <position position="39"/>
    </location>
</feature>
<dbReference type="InterPro" id="IPR045864">
    <property type="entry name" value="aa-tRNA-synth_II/BPL/LPL"/>
</dbReference>
<protein>
    <submittedName>
        <fullName evidence="1">Uncharacterized protein</fullName>
    </submittedName>
</protein>
<proteinExistence type="predicted"/>
<dbReference type="EMBL" id="BARV01009850">
    <property type="protein sequence ID" value="GAI04764.1"/>
    <property type="molecule type" value="Genomic_DNA"/>
</dbReference>
<comment type="caution">
    <text evidence="1">The sequence shown here is derived from an EMBL/GenBank/DDBJ whole genome shotgun (WGS) entry which is preliminary data.</text>
</comment>
<evidence type="ECO:0000313" key="1">
    <source>
        <dbReference type="EMBL" id="GAI04764.1"/>
    </source>
</evidence>
<organism evidence="1">
    <name type="scientific">marine sediment metagenome</name>
    <dbReference type="NCBI Taxonomy" id="412755"/>
    <lineage>
        <taxon>unclassified sequences</taxon>
        <taxon>metagenomes</taxon>
        <taxon>ecological metagenomes</taxon>
    </lineage>
</organism>
<dbReference type="SUPFAM" id="SSF55681">
    <property type="entry name" value="Class II aaRS and biotin synthetases"/>
    <property type="match status" value="1"/>
</dbReference>
<sequence>MLDSLGCDYEIDITAISGFEYYTGVCFQLLANGDKIGGG</sequence>
<reference evidence="1" key="1">
    <citation type="journal article" date="2014" name="Front. Microbiol.">
        <title>High frequency of phylogenetically diverse reductive dehalogenase-homologous genes in deep subseafloor sedimentary metagenomes.</title>
        <authorList>
            <person name="Kawai M."/>
            <person name="Futagami T."/>
            <person name="Toyoda A."/>
            <person name="Takaki Y."/>
            <person name="Nishi S."/>
            <person name="Hori S."/>
            <person name="Arai W."/>
            <person name="Tsubouchi T."/>
            <person name="Morono Y."/>
            <person name="Uchiyama I."/>
            <person name="Ito T."/>
            <person name="Fujiyama A."/>
            <person name="Inagaki F."/>
            <person name="Takami H."/>
        </authorList>
    </citation>
    <scope>NUCLEOTIDE SEQUENCE</scope>
    <source>
        <strain evidence="1">Expedition CK06-06</strain>
    </source>
</reference>
<accession>X1MEF9</accession>
<dbReference type="AlphaFoldDB" id="X1MEF9"/>
<dbReference type="Gene3D" id="3.30.930.10">
    <property type="entry name" value="Bira Bifunctional Protein, Domain 2"/>
    <property type="match status" value="1"/>
</dbReference>